<evidence type="ECO:0000313" key="2">
    <source>
        <dbReference type="Proteomes" id="UP000775872"/>
    </source>
</evidence>
<organism evidence="1 2">
    <name type="scientific">Clonostachys solani</name>
    <dbReference type="NCBI Taxonomy" id="160281"/>
    <lineage>
        <taxon>Eukaryota</taxon>
        <taxon>Fungi</taxon>
        <taxon>Dikarya</taxon>
        <taxon>Ascomycota</taxon>
        <taxon>Pezizomycotina</taxon>
        <taxon>Sordariomycetes</taxon>
        <taxon>Hypocreomycetidae</taxon>
        <taxon>Hypocreales</taxon>
        <taxon>Bionectriaceae</taxon>
        <taxon>Clonostachys</taxon>
    </lineage>
</organism>
<keyword evidence="2" id="KW-1185">Reference proteome</keyword>
<name>A0A9N9ZGK8_9HYPO</name>
<dbReference type="EMBL" id="CABFOC020000054">
    <property type="protein sequence ID" value="CAH0055121.1"/>
    <property type="molecule type" value="Genomic_DNA"/>
</dbReference>
<protein>
    <submittedName>
        <fullName evidence="1">Uncharacterized protein</fullName>
    </submittedName>
</protein>
<proteinExistence type="predicted"/>
<accession>A0A9N9ZGK8</accession>
<comment type="caution">
    <text evidence="1">The sequence shown here is derived from an EMBL/GenBank/DDBJ whole genome shotgun (WGS) entry which is preliminary data.</text>
</comment>
<gene>
    <name evidence="1" type="ORF">CSOL1703_00017024</name>
</gene>
<sequence length="75" mass="8539">MGEAASLPLFPRMASRQLSHEIVARLALLSYSGPFSETITKGELWHRRDEHPSSLERERSIETRISAITYRPIST</sequence>
<reference evidence="2" key="1">
    <citation type="submission" date="2019-06" db="EMBL/GenBank/DDBJ databases">
        <authorList>
            <person name="Broberg M."/>
        </authorList>
    </citation>
    <scope>NUCLEOTIDE SEQUENCE [LARGE SCALE GENOMIC DNA]</scope>
</reference>
<evidence type="ECO:0000313" key="1">
    <source>
        <dbReference type="EMBL" id="CAH0055121.1"/>
    </source>
</evidence>
<dbReference type="Proteomes" id="UP000775872">
    <property type="component" value="Unassembled WGS sequence"/>
</dbReference>
<dbReference type="AlphaFoldDB" id="A0A9N9ZGK8"/>
<reference evidence="1 2" key="2">
    <citation type="submission" date="2021-10" db="EMBL/GenBank/DDBJ databases">
        <authorList>
            <person name="Piombo E."/>
        </authorList>
    </citation>
    <scope>NUCLEOTIDE SEQUENCE [LARGE SCALE GENOMIC DNA]</scope>
</reference>